<gene>
    <name evidence="4" type="ORF">FB45DRAFT_899541</name>
    <name evidence="3" type="ORF">FB45DRAFT_932475</name>
    <name evidence="2" type="ORF">FB45DRAFT_932519</name>
</gene>
<evidence type="ECO:0000313" key="2">
    <source>
        <dbReference type="EMBL" id="KAJ7617714.1"/>
    </source>
</evidence>
<feature type="chain" id="PRO_5042441845" description="Secreted protein" evidence="1">
    <location>
        <begin position="21"/>
        <end position="73"/>
    </location>
</feature>
<organism evidence="2 5">
    <name type="scientific">Roridomyces roridus</name>
    <dbReference type="NCBI Taxonomy" id="1738132"/>
    <lineage>
        <taxon>Eukaryota</taxon>
        <taxon>Fungi</taxon>
        <taxon>Dikarya</taxon>
        <taxon>Basidiomycota</taxon>
        <taxon>Agaricomycotina</taxon>
        <taxon>Agaricomycetes</taxon>
        <taxon>Agaricomycetidae</taxon>
        <taxon>Agaricales</taxon>
        <taxon>Marasmiineae</taxon>
        <taxon>Mycenaceae</taxon>
        <taxon>Roridomyces</taxon>
    </lineage>
</organism>
<feature type="signal peptide" evidence="1">
    <location>
        <begin position="1"/>
        <end position="20"/>
    </location>
</feature>
<proteinExistence type="predicted"/>
<feature type="non-terminal residue" evidence="2">
    <location>
        <position position="1"/>
    </location>
</feature>
<comment type="caution">
    <text evidence="2">The sequence shown here is derived from an EMBL/GenBank/DDBJ whole genome shotgun (WGS) entry which is preliminary data.</text>
</comment>
<evidence type="ECO:0000313" key="4">
    <source>
        <dbReference type="EMBL" id="KAJ7641155.1"/>
    </source>
</evidence>
<evidence type="ECO:0000256" key="1">
    <source>
        <dbReference type="SAM" id="SignalP"/>
    </source>
</evidence>
<evidence type="ECO:0000313" key="3">
    <source>
        <dbReference type="EMBL" id="KAJ7618795.1"/>
    </source>
</evidence>
<evidence type="ECO:0008006" key="6">
    <source>
        <dbReference type="Google" id="ProtNLM"/>
    </source>
</evidence>
<sequence length="73" mass="8629">MIHGMISIVWLPVSVTPATSWLMSSYSTLPRQILRLRIRPIWMTYLSRKEFRTSRPTWVLFLRTRILLRAGAV</sequence>
<keyword evidence="5" id="KW-1185">Reference proteome</keyword>
<dbReference type="EMBL" id="JARKIF010000019">
    <property type="protein sequence ID" value="KAJ7618795.1"/>
    <property type="molecule type" value="Genomic_DNA"/>
</dbReference>
<keyword evidence="1" id="KW-0732">Signal</keyword>
<accession>A0AAD7BD45</accession>
<dbReference type="AlphaFoldDB" id="A0AAD7BD45"/>
<protein>
    <recommendedName>
        <fullName evidence="6">Secreted protein</fullName>
    </recommendedName>
</protein>
<evidence type="ECO:0000313" key="5">
    <source>
        <dbReference type="Proteomes" id="UP001221142"/>
    </source>
</evidence>
<name>A0AAD7BD45_9AGAR</name>
<reference evidence="2" key="1">
    <citation type="submission" date="2023-03" db="EMBL/GenBank/DDBJ databases">
        <title>Massive genome expansion in bonnet fungi (Mycena s.s.) driven by repeated elements and novel gene families across ecological guilds.</title>
        <authorList>
            <consortium name="Lawrence Berkeley National Laboratory"/>
            <person name="Harder C.B."/>
            <person name="Miyauchi S."/>
            <person name="Viragh M."/>
            <person name="Kuo A."/>
            <person name="Thoen E."/>
            <person name="Andreopoulos B."/>
            <person name="Lu D."/>
            <person name="Skrede I."/>
            <person name="Drula E."/>
            <person name="Henrissat B."/>
            <person name="Morin E."/>
            <person name="Kohler A."/>
            <person name="Barry K."/>
            <person name="LaButti K."/>
            <person name="Morin E."/>
            <person name="Salamov A."/>
            <person name="Lipzen A."/>
            <person name="Mereny Z."/>
            <person name="Hegedus B."/>
            <person name="Baldrian P."/>
            <person name="Stursova M."/>
            <person name="Weitz H."/>
            <person name="Taylor A."/>
            <person name="Grigoriev I.V."/>
            <person name="Nagy L.G."/>
            <person name="Martin F."/>
            <person name="Kauserud H."/>
        </authorList>
    </citation>
    <scope>NUCLEOTIDE SEQUENCE</scope>
    <source>
        <strain evidence="2">9284</strain>
    </source>
</reference>
<dbReference type="EMBL" id="JARKIF010000020">
    <property type="protein sequence ID" value="KAJ7617714.1"/>
    <property type="molecule type" value="Genomic_DNA"/>
</dbReference>
<dbReference type="EMBL" id="JARKIF010000004">
    <property type="protein sequence ID" value="KAJ7641155.1"/>
    <property type="molecule type" value="Genomic_DNA"/>
</dbReference>
<dbReference type="Proteomes" id="UP001221142">
    <property type="component" value="Unassembled WGS sequence"/>
</dbReference>